<dbReference type="Gene3D" id="2.40.30.10">
    <property type="entry name" value="Translation factors"/>
    <property type="match status" value="1"/>
</dbReference>
<feature type="domain" description="FAD-binding FR-type" evidence="11">
    <location>
        <begin position="27"/>
        <end position="128"/>
    </location>
</feature>
<dbReference type="Pfam" id="PF00970">
    <property type="entry name" value="FAD_binding_6"/>
    <property type="match status" value="1"/>
</dbReference>
<dbReference type="Proteomes" id="UP000064967">
    <property type="component" value="Chromosome"/>
</dbReference>
<dbReference type="STRING" id="1391654.AKJ09_05754"/>
<dbReference type="Gene3D" id="3.40.50.80">
    <property type="entry name" value="Nucleotide-binding domain of ferredoxin-NADP reductase (FNR) module"/>
    <property type="match status" value="1"/>
</dbReference>
<dbReference type="SUPFAM" id="SSF52343">
    <property type="entry name" value="Ferredoxin reductase-like, C-terminal NADP-linked domain"/>
    <property type="match status" value="1"/>
</dbReference>
<evidence type="ECO:0000256" key="5">
    <source>
        <dbReference type="ARBA" id="ARBA00022827"/>
    </source>
</evidence>
<evidence type="ECO:0000256" key="9">
    <source>
        <dbReference type="ARBA" id="ARBA00061434"/>
    </source>
</evidence>
<evidence type="ECO:0000256" key="4">
    <source>
        <dbReference type="ARBA" id="ARBA00022723"/>
    </source>
</evidence>
<organism evidence="12 13">
    <name type="scientific">Labilithrix luteola</name>
    <dbReference type="NCBI Taxonomy" id="1391654"/>
    <lineage>
        <taxon>Bacteria</taxon>
        <taxon>Pseudomonadati</taxon>
        <taxon>Myxococcota</taxon>
        <taxon>Polyangia</taxon>
        <taxon>Polyangiales</taxon>
        <taxon>Labilitrichaceae</taxon>
        <taxon>Labilithrix</taxon>
    </lineage>
</organism>
<evidence type="ECO:0000256" key="2">
    <source>
        <dbReference type="ARBA" id="ARBA00022630"/>
    </source>
</evidence>
<dbReference type="Pfam" id="PF00111">
    <property type="entry name" value="Fer2"/>
    <property type="match status" value="1"/>
</dbReference>
<dbReference type="InterPro" id="IPR008333">
    <property type="entry name" value="Cbr1-like_FAD-bd_dom"/>
</dbReference>
<dbReference type="SUPFAM" id="SSF54292">
    <property type="entry name" value="2Fe-2S ferredoxin-like"/>
    <property type="match status" value="1"/>
</dbReference>
<evidence type="ECO:0000256" key="7">
    <source>
        <dbReference type="ARBA" id="ARBA00023004"/>
    </source>
</evidence>
<dbReference type="GO" id="GO:0046872">
    <property type="term" value="F:metal ion binding"/>
    <property type="evidence" value="ECO:0007669"/>
    <property type="project" value="UniProtKB-KW"/>
</dbReference>
<proteinExistence type="inferred from homology"/>
<feature type="domain" description="2Fe-2S ferredoxin-type" evidence="10">
    <location>
        <begin position="266"/>
        <end position="350"/>
    </location>
</feature>
<evidence type="ECO:0000256" key="3">
    <source>
        <dbReference type="ARBA" id="ARBA00022714"/>
    </source>
</evidence>
<evidence type="ECO:0000259" key="11">
    <source>
        <dbReference type="PROSITE" id="PS51384"/>
    </source>
</evidence>
<dbReference type="CDD" id="cd00207">
    <property type="entry name" value="fer2"/>
    <property type="match status" value="1"/>
</dbReference>
<dbReference type="InterPro" id="IPR017927">
    <property type="entry name" value="FAD-bd_FR_type"/>
</dbReference>
<keyword evidence="2" id="KW-0285">Flavoprotein</keyword>
<accession>A0A0K1PZY0</accession>
<dbReference type="PROSITE" id="PS51384">
    <property type="entry name" value="FAD_FR"/>
    <property type="match status" value="1"/>
</dbReference>
<keyword evidence="13" id="KW-1185">Reference proteome</keyword>
<dbReference type="GO" id="GO:0016491">
    <property type="term" value="F:oxidoreductase activity"/>
    <property type="evidence" value="ECO:0007669"/>
    <property type="project" value="UniProtKB-KW"/>
</dbReference>
<evidence type="ECO:0000256" key="6">
    <source>
        <dbReference type="ARBA" id="ARBA00023002"/>
    </source>
</evidence>
<evidence type="ECO:0000256" key="1">
    <source>
        <dbReference type="ARBA" id="ARBA00001974"/>
    </source>
</evidence>
<evidence type="ECO:0000259" key="10">
    <source>
        <dbReference type="PROSITE" id="PS51085"/>
    </source>
</evidence>
<keyword evidence="6" id="KW-0560">Oxidoreductase</keyword>
<dbReference type="InterPro" id="IPR017938">
    <property type="entry name" value="Riboflavin_synthase-like_b-brl"/>
</dbReference>
<dbReference type="PANTHER" id="PTHR47354:SF6">
    <property type="entry name" value="NADH OXIDOREDUCTASE HCR"/>
    <property type="match status" value="1"/>
</dbReference>
<keyword evidence="5" id="KW-0274">FAD</keyword>
<evidence type="ECO:0000313" key="12">
    <source>
        <dbReference type="EMBL" id="AKU99090.1"/>
    </source>
</evidence>
<dbReference type="AlphaFoldDB" id="A0A0K1PZY0"/>
<dbReference type="InterPro" id="IPR039261">
    <property type="entry name" value="FNR_nucleotide-bd"/>
</dbReference>
<gene>
    <name evidence="12" type="ORF">AKJ09_05754</name>
</gene>
<evidence type="ECO:0000313" key="13">
    <source>
        <dbReference type="Proteomes" id="UP000064967"/>
    </source>
</evidence>
<dbReference type="InterPro" id="IPR001433">
    <property type="entry name" value="OxRdtase_FAD/NAD-bd"/>
</dbReference>
<dbReference type="CDD" id="cd06216">
    <property type="entry name" value="FNR_iron_sulfur_binding_2"/>
    <property type="match status" value="1"/>
</dbReference>
<dbReference type="RefSeq" id="WP_146650360.1">
    <property type="nucleotide sequence ID" value="NZ_CP012333.1"/>
</dbReference>
<dbReference type="Pfam" id="PF00175">
    <property type="entry name" value="NAD_binding_1"/>
    <property type="match status" value="1"/>
</dbReference>
<name>A0A0K1PZY0_9BACT</name>
<keyword evidence="7" id="KW-0408">Iron</keyword>
<dbReference type="InterPro" id="IPR001041">
    <property type="entry name" value="2Fe-2S_ferredoxin-type"/>
</dbReference>
<dbReference type="SUPFAM" id="SSF63380">
    <property type="entry name" value="Riboflavin synthase domain-like"/>
    <property type="match status" value="1"/>
</dbReference>
<dbReference type="InterPro" id="IPR036010">
    <property type="entry name" value="2Fe-2S_ferredoxin-like_sf"/>
</dbReference>
<keyword evidence="8" id="KW-0411">Iron-sulfur</keyword>
<sequence>MHPFLQKLAVDHHVEFWLGELDRSWSVRTLRGRVLDVIHETHDVKSFRLRANRLWKGHRAGQFVTVDVELDGVRTRRCYSIASAPAPDGRTFSLTVKRAGRVSSWLHDNVVVGDVLELGSVAGTFVMPAHAQPARILFVSGGSGITPLMSMLRDLASRNAIADLVFLHAARSESDVIFAAELADLAARHLGLRLALHCGPLDGEALRKAVPDFAERDTFMCGPPGMMTGLAPSWTGIEDRLKTERFYVAPARADVETGTNRRAGARKVRLTMAGSGTSLEVDDSLTLLEHLERAGHTPKSGCRMGICNTCVCRKESGVVENTTTGELSADPNHDIRLCSSRAHSDIVLSL</sequence>
<comment type="similarity">
    <text evidence="9">In the N-terminal section; belongs to the FAD-binding oxidoreductase type 6 family.</text>
</comment>
<dbReference type="PROSITE" id="PS51085">
    <property type="entry name" value="2FE2S_FER_2"/>
    <property type="match status" value="1"/>
</dbReference>
<dbReference type="InterPro" id="IPR050415">
    <property type="entry name" value="MRET"/>
</dbReference>
<dbReference type="PATRIC" id="fig|1391654.3.peg.5830"/>
<keyword evidence="4" id="KW-0479">Metal-binding</keyword>
<dbReference type="KEGG" id="llu:AKJ09_05754"/>
<reference evidence="12 13" key="1">
    <citation type="submission" date="2015-08" db="EMBL/GenBank/DDBJ databases">
        <authorList>
            <person name="Babu N.S."/>
            <person name="Beckwith C.J."/>
            <person name="Beseler K.G."/>
            <person name="Brison A."/>
            <person name="Carone J.V."/>
            <person name="Caskin T.P."/>
            <person name="Diamond M."/>
            <person name="Durham M.E."/>
            <person name="Foxe J.M."/>
            <person name="Go M."/>
            <person name="Henderson B.A."/>
            <person name="Jones I.B."/>
            <person name="McGettigan J.A."/>
            <person name="Micheletti S.J."/>
            <person name="Nasrallah M.E."/>
            <person name="Ortiz D."/>
            <person name="Piller C.R."/>
            <person name="Privatt S.R."/>
            <person name="Schneider S.L."/>
            <person name="Sharp S."/>
            <person name="Smith T.C."/>
            <person name="Stanton J.D."/>
            <person name="Ullery H.E."/>
            <person name="Wilson R.J."/>
            <person name="Serrano M.G."/>
            <person name="Buck G."/>
            <person name="Lee V."/>
            <person name="Wang Y."/>
            <person name="Carvalho R."/>
            <person name="Voegtly L."/>
            <person name="Shi R."/>
            <person name="Duckworth R."/>
            <person name="Johnson A."/>
            <person name="Loviza R."/>
            <person name="Walstead R."/>
            <person name="Shah Z."/>
            <person name="Kiflezghi M."/>
            <person name="Wade K."/>
            <person name="Ball S.L."/>
            <person name="Bradley K.W."/>
            <person name="Asai D.J."/>
            <person name="Bowman C.A."/>
            <person name="Russell D.A."/>
            <person name="Pope W.H."/>
            <person name="Jacobs-Sera D."/>
            <person name="Hendrix R.W."/>
            <person name="Hatfull G.F."/>
        </authorList>
    </citation>
    <scope>NUCLEOTIDE SEQUENCE [LARGE SCALE GENOMIC DNA]</scope>
    <source>
        <strain evidence="12 13">DSM 27648</strain>
    </source>
</reference>
<keyword evidence="3" id="KW-0001">2Fe-2S</keyword>
<dbReference type="OrthoDB" id="370747at2"/>
<dbReference type="PANTHER" id="PTHR47354">
    <property type="entry name" value="NADH OXIDOREDUCTASE HCR"/>
    <property type="match status" value="1"/>
</dbReference>
<dbReference type="GO" id="GO:0051537">
    <property type="term" value="F:2 iron, 2 sulfur cluster binding"/>
    <property type="evidence" value="ECO:0007669"/>
    <property type="project" value="UniProtKB-KW"/>
</dbReference>
<dbReference type="PRINTS" id="PR00409">
    <property type="entry name" value="PHDIOXRDTASE"/>
</dbReference>
<dbReference type="Gene3D" id="3.10.20.30">
    <property type="match status" value="1"/>
</dbReference>
<dbReference type="InterPro" id="IPR012675">
    <property type="entry name" value="Beta-grasp_dom_sf"/>
</dbReference>
<dbReference type="EMBL" id="CP012333">
    <property type="protein sequence ID" value="AKU99090.1"/>
    <property type="molecule type" value="Genomic_DNA"/>
</dbReference>
<comment type="cofactor">
    <cofactor evidence="1">
        <name>FAD</name>
        <dbReference type="ChEBI" id="CHEBI:57692"/>
    </cofactor>
</comment>
<protein>
    <submittedName>
        <fullName evidence="12">Flavodoxin reductase</fullName>
    </submittedName>
</protein>
<evidence type="ECO:0000256" key="8">
    <source>
        <dbReference type="ARBA" id="ARBA00023014"/>
    </source>
</evidence>